<dbReference type="PRINTS" id="PR00935">
    <property type="entry name" value="BAND41"/>
</dbReference>
<dbReference type="InterPro" id="IPR019749">
    <property type="entry name" value="Band_41_domain"/>
</dbReference>
<dbReference type="SUPFAM" id="SSF47031">
    <property type="entry name" value="Second domain of FERM"/>
    <property type="match status" value="1"/>
</dbReference>
<dbReference type="EMBL" id="JALJAT010000003">
    <property type="protein sequence ID" value="KAK4471224.1"/>
    <property type="molecule type" value="Genomic_DNA"/>
</dbReference>
<dbReference type="PANTHER" id="PTHR23280:SF32">
    <property type="entry name" value="FI22325P1"/>
    <property type="match status" value="1"/>
</dbReference>
<dbReference type="InterPro" id="IPR011993">
    <property type="entry name" value="PH-like_dom_sf"/>
</dbReference>
<dbReference type="Proteomes" id="UP001292079">
    <property type="component" value="Unassembled WGS sequence"/>
</dbReference>
<dbReference type="InterPro" id="IPR014352">
    <property type="entry name" value="FERM/acyl-CoA-bd_prot_sf"/>
</dbReference>
<dbReference type="InterPro" id="IPR035963">
    <property type="entry name" value="FERM_2"/>
</dbReference>
<dbReference type="SMART" id="SM01196">
    <property type="entry name" value="FERM_C"/>
    <property type="match status" value="1"/>
</dbReference>
<dbReference type="SUPFAM" id="SSF54236">
    <property type="entry name" value="Ubiquitin-like"/>
    <property type="match status" value="1"/>
</dbReference>
<dbReference type="Gene3D" id="3.10.20.90">
    <property type="entry name" value="Phosphatidylinositol 3-kinase Catalytic Subunit, Chain A, domain 1"/>
    <property type="match status" value="1"/>
</dbReference>
<dbReference type="InterPro" id="IPR029071">
    <property type="entry name" value="Ubiquitin-like_domsf"/>
</dbReference>
<dbReference type="AlphaFoldDB" id="A0AAE1ZCY3"/>
<keyword evidence="4" id="KW-1185">Reference proteome</keyword>
<accession>A0AAE1ZCY3</accession>
<dbReference type="Gene3D" id="1.20.80.10">
    <property type="match status" value="1"/>
</dbReference>
<dbReference type="Pfam" id="PF09380">
    <property type="entry name" value="FERM_C"/>
    <property type="match status" value="1"/>
</dbReference>
<dbReference type="Pfam" id="PF09379">
    <property type="entry name" value="FERM_N"/>
    <property type="match status" value="1"/>
</dbReference>
<evidence type="ECO:0000313" key="3">
    <source>
        <dbReference type="EMBL" id="KAK4471224.1"/>
    </source>
</evidence>
<evidence type="ECO:0000259" key="2">
    <source>
        <dbReference type="PROSITE" id="PS50057"/>
    </source>
</evidence>
<comment type="caution">
    <text evidence="3">The sequence shown here is derived from an EMBL/GenBank/DDBJ whole genome shotgun (WGS) entry which is preliminary data.</text>
</comment>
<protein>
    <recommendedName>
        <fullName evidence="2">FERM domain-containing protein</fullName>
    </recommendedName>
</protein>
<dbReference type="InterPro" id="IPR000299">
    <property type="entry name" value="FERM_domain"/>
</dbReference>
<dbReference type="CDD" id="cd14473">
    <property type="entry name" value="FERM_B-lobe"/>
    <property type="match status" value="1"/>
</dbReference>
<feature type="domain" description="FERM" evidence="2">
    <location>
        <begin position="6"/>
        <end position="309"/>
    </location>
</feature>
<evidence type="ECO:0000313" key="4">
    <source>
        <dbReference type="Proteomes" id="UP001292079"/>
    </source>
</evidence>
<dbReference type="Pfam" id="PF00373">
    <property type="entry name" value="FERM_M"/>
    <property type="match status" value="1"/>
</dbReference>
<dbReference type="GO" id="GO:0031032">
    <property type="term" value="P:actomyosin structure organization"/>
    <property type="evidence" value="ECO:0007669"/>
    <property type="project" value="TreeGrafter"/>
</dbReference>
<dbReference type="SUPFAM" id="SSF50729">
    <property type="entry name" value="PH domain-like"/>
    <property type="match status" value="1"/>
</dbReference>
<proteinExistence type="predicted"/>
<dbReference type="PROSITE" id="PS50057">
    <property type="entry name" value="FERM_3"/>
    <property type="match status" value="1"/>
</dbReference>
<dbReference type="InterPro" id="IPR019748">
    <property type="entry name" value="FERM_central"/>
</dbReference>
<evidence type="ECO:0000256" key="1">
    <source>
        <dbReference type="SAM" id="MobiDB-lite"/>
    </source>
</evidence>
<feature type="region of interest" description="Disordered" evidence="1">
    <location>
        <begin position="589"/>
        <end position="611"/>
    </location>
</feature>
<dbReference type="SMART" id="SM00295">
    <property type="entry name" value="B41"/>
    <property type="match status" value="1"/>
</dbReference>
<dbReference type="GO" id="GO:0005856">
    <property type="term" value="C:cytoskeleton"/>
    <property type="evidence" value="ECO:0007669"/>
    <property type="project" value="TreeGrafter"/>
</dbReference>
<name>A0AAE1ZCY3_SCHME</name>
<sequence length="681" mass="76838">MSHGYFVVSVRLLEDEKMEEIQVPEDAPGKWLFEEICRQQGVMHEREYFGLRYLEHEMLSSPTKRWINLTKNLLSQLKHTYPRQVSFRIKHYPADPIVDLRLPKSHYLLYHQLRRDLISGRLVMPTDVLIRLAALVVQVELGDSSVQAPLQTFTKNDGERQYLREFRVLHNQTERLESLIIKEHEKLENILPSEAASELIHLASSLETYGIDPIRVKTKAYGSRSIHLGLTHQGVAEFISNRRQKLYPWSAISWMTCNGRDFVVATSHQHPGRKKKTITTIHYKCDNKSVAQALWEWASDRQLFFTLDKSSSVKPIKSKRALFQRTRTFTFSGRCRREVIGRPMLTTSLPTDICALSVAEENLSLNNPTASNPYSLSMGALTNDTGRSMNALNENSTEDGESTQTAPVTSTFGLSSSQFGRSHASTFSEPSVIRNATTSNSVSESVGNQDASHIQPNLSDTFVVSSNQLVPLFTNLPKRRFSTEARKRQRELLKKQSKYGLGQHEHSDLFDTDDECDYDDTSSEAAVEALNSVAKAGEAWLANEAAQGTKKRISSSPGKSWFSFLYSSSNTEKESKQSASFQDETVRNANHSSLPNARNSDIQSTEADSEPSTAEPISVWRLAAVSAGFLTCASIFGLALILETEVHSPIMATIRGNPWLLDFDSRFYRPMRSALLGFWRR</sequence>
<reference evidence="3" key="2">
    <citation type="journal article" date="2023" name="Infect Dis Poverty">
        <title>Chromosome-scale genome of the human blood fluke Schistosoma mekongi and its implications for public health.</title>
        <authorList>
            <person name="Zhou M."/>
            <person name="Xu L."/>
            <person name="Xu D."/>
            <person name="Chen W."/>
            <person name="Khan J."/>
            <person name="Hu Y."/>
            <person name="Huang H."/>
            <person name="Wei H."/>
            <person name="Zhang Y."/>
            <person name="Chusongsang P."/>
            <person name="Tanasarnprasert K."/>
            <person name="Hu X."/>
            <person name="Limpanont Y."/>
            <person name="Lv Z."/>
        </authorList>
    </citation>
    <scope>NUCLEOTIDE SEQUENCE</scope>
    <source>
        <strain evidence="3">LV_2022a</strain>
    </source>
</reference>
<reference evidence="3" key="1">
    <citation type="submission" date="2022-04" db="EMBL/GenBank/DDBJ databases">
        <authorList>
            <person name="Xu L."/>
            <person name="Lv Z."/>
        </authorList>
    </citation>
    <scope>NUCLEOTIDE SEQUENCE</scope>
    <source>
        <strain evidence="3">LV_2022a</strain>
    </source>
</reference>
<dbReference type="InterPro" id="IPR018979">
    <property type="entry name" value="FERM_N"/>
</dbReference>
<dbReference type="InterPro" id="IPR018980">
    <property type="entry name" value="FERM_PH-like_C"/>
</dbReference>
<organism evidence="3 4">
    <name type="scientific">Schistosoma mekongi</name>
    <name type="common">Parasitic worm</name>
    <dbReference type="NCBI Taxonomy" id="38744"/>
    <lineage>
        <taxon>Eukaryota</taxon>
        <taxon>Metazoa</taxon>
        <taxon>Spiralia</taxon>
        <taxon>Lophotrochozoa</taxon>
        <taxon>Platyhelminthes</taxon>
        <taxon>Trematoda</taxon>
        <taxon>Digenea</taxon>
        <taxon>Strigeidida</taxon>
        <taxon>Schistosomatoidea</taxon>
        <taxon>Schistosomatidae</taxon>
        <taxon>Schistosoma</taxon>
    </lineage>
</organism>
<dbReference type="PANTHER" id="PTHR23280">
    <property type="entry name" value="4.1 G PROTEIN"/>
    <property type="match status" value="1"/>
</dbReference>
<dbReference type="Gene3D" id="2.30.29.30">
    <property type="entry name" value="Pleckstrin-homology domain (PH domain)/Phosphotyrosine-binding domain (PTB)"/>
    <property type="match status" value="1"/>
</dbReference>
<gene>
    <name evidence="3" type="ORF">MN116_004672</name>
</gene>
<dbReference type="CDD" id="cd01765">
    <property type="entry name" value="FERM_F0_F1"/>
    <property type="match status" value="1"/>
</dbReference>